<evidence type="ECO:0000256" key="1">
    <source>
        <dbReference type="ARBA" id="ARBA00010617"/>
    </source>
</evidence>
<dbReference type="InterPro" id="IPR002401">
    <property type="entry name" value="Cyt_P450_E_grp-I"/>
</dbReference>
<feature type="binding site" description="axial binding residue" evidence="6">
    <location>
        <position position="364"/>
    </location>
    <ligand>
        <name>heme</name>
        <dbReference type="ChEBI" id="CHEBI:30413"/>
    </ligand>
    <ligandPart>
        <name>Fe</name>
        <dbReference type="ChEBI" id="CHEBI:18248"/>
    </ligandPart>
</feature>
<dbReference type="GO" id="GO:0016705">
    <property type="term" value="F:oxidoreductase activity, acting on paired donors, with incorporation or reduction of molecular oxygen"/>
    <property type="evidence" value="ECO:0007669"/>
    <property type="project" value="InterPro"/>
</dbReference>
<sequence length="419" mass="47991">MSANQSIPHEKTLDSSLALLNEGYLFITNRCREFESDLFQTRLLGEKVVCMRGPESAKLFYDPERFQRKGAAPKRIQKTLFGENAVQAMDGKAHQHRKLLFMSLMTPPRVETLKTLIRSEWLHKFNAWQQSRVVLFDEAQDVLCRAACAWSGVPLKEEEVRDRAKDFGDMVDAFGAVGMRHWNGRRARRRAEAWIQELIEQVRAGKLAAEEGTALHEMAWHRDLEGNKLDTKMAAIELINVLRPIVANATFIAFGALAMHEYPETRQKLRSGDEAYREQFVQEVRRFYPFGPFLGARVKSDFTWRGYEFEEGGLVLLDLYGTNHDERVWNEPNAFKPERFQEWAGSPFDFIPQGGGDAYTGHRCPGEGITIEALKVTFDLLANEVEYKVPEDQDLSVSLVRMPSLPESGFIIEQVQQRS</sequence>
<dbReference type="RefSeq" id="WP_111145566.1">
    <property type="nucleotide sequence ID" value="NZ_QKRB01000034.1"/>
</dbReference>
<evidence type="ECO:0000256" key="3">
    <source>
        <dbReference type="ARBA" id="ARBA00022723"/>
    </source>
</evidence>
<dbReference type="GO" id="GO:0005506">
    <property type="term" value="F:iron ion binding"/>
    <property type="evidence" value="ECO:0007669"/>
    <property type="project" value="InterPro"/>
</dbReference>
<dbReference type="GO" id="GO:0020037">
    <property type="term" value="F:heme binding"/>
    <property type="evidence" value="ECO:0007669"/>
    <property type="project" value="InterPro"/>
</dbReference>
<dbReference type="InterPro" id="IPR036396">
    <property type="entry name" value="Cyt_P450_sf"/>
</dbReference>
<dbReference type="PANTHER" id="PTHR24302:SF15">
    <property type="entry name" value="FATTY-ACID PEROXYGENASE"/>
    <property type="match status" value="1"/>
</dbReference>
<reference evidence="7 8" key="1">
    <citation type="submission" date="2018-06" db="EMBL/GenBank/DDBJ databases">
        <title>Paenibacillus imtechensis sp. nov.</title>
        <authorList>
            <person name="Pinnaka A.K."/>
            <person name="Singh H."/>
            <person name="Kaur M."/>
        </authorList>
    </citation>
    <scope>NUCLEOTIDE SEQUENCE [LARGE SCALE GENOMIC DNA]</scope>
    <source>
        <strain evidence="7 8">SMB1</strain>
    </source>
</reference>
<dbReference type="Pfam" id="PF00067">
    <property type="entry name" value="p450"/>
    <property type="match status" value="1"/>
</dbReference>
<dbReference type="PANTHER" id="PTHR24302">
    <property type="entry name" value="CYTOCHROME P450 FAMILY 3"/>
    <property type="match status" value="1"/>
</dbReference>
<keyword evidence="4" id="KW-0560">Oxidoreductase</keyword>
<organism evidence="7 8">
    <name type="scientific">Paenibacillus sambharensis</name>
    <dbReference type="NCBI Taxonomy" id="1803190"/>
    <lineage>
        <taxon>Bacteria</taxon>
        <taxon>Bacillati</taxon>
        <taxon>Bacillota</taxon>
        <taxon>Bacilli</taxon>
        <taxon>Bacillales</taxon>
        <taxon>Paenibacillaceae</taxon>
        <taxon>Paenibacillus</taxon>
    </lineage>
</organism>
<evidence type="ECO:0000313" key="8">
    <source>
        <dbReference type="Proteomes" id="UP000249522"/>
    </source>
</evidence>
<comment type="similarity">
    <text evidence="1">Belongs to the cytochrome P450 family.</text>
</comment>
<dbReference type="InterPro" id="IPR001128">
    <property type="entry name" value="Cyt_P450"/>
</dbReference>
<evidence type="ECO:0000313" key="7">
    <source>
        <dbReference type="EMBL" id="PZD96993.1"/>
    </source>
</evidence>
<evidence type="ECO:0000256" key="4">
    <source>
        <dbReference type="ARBA" id="ARBA00023002"/>
    </source>
</evidence>
<keyword evidence="5 6" id="KW-0408">Iron</keyword>
<evidence type="ECO:0000256" key="6">
    <source>
        <dbReference type="PIRSR" id="PIRSR602401-1"/>
    </source>
</evidence>
<keyword evidence="8" id="KW-1185">Reference proteome</keyword>
<dbReference type="PRINTS" id="PR00463">
    <property type="entry name" value="EP450I"/>
</dbReference>
<dbReference type="SUPFAM" id="SSF48264">
    <property type="entry name" value="Cytochrome P450"/>
    <property type="match status" value="1"/>
</dbReference>
<accession>A0A2W1LDW3</accession>
<dbReference type="GO" id="GO:0004497">
    <property type="term" value="F:monooxygenase activity"/>
    <property type="evidence" value="ECO:0007669"/>
    <property type="project" value="InterPro"/>
</dbReference>
<keyword evidence="2 6" id="KW-0349">Heme</keyword>
<dbReference type="InterPro" id="IPR050705">
    <property type="entry name" value="Cytochrome_P450_3A"/>
</dbReference>
<comment type="caution">
    <text evidence="7">The sequence shown here is derived from an EMBL/GenBank/DDBJ whole genome shotgun (WGS) entry which is preliminary data.</text>
</comment>
<comment type="cofactor">
    <cofactor evidence="6">
        <name>heme</name>
        <dbReference type="ChEBI" id="CHEBI:30413"/>
    </cofactor>
</comment>
<dbReference type="EMBL" id="QKRB01000034">
    <property type="protein sequence ID" value="PZD96993.1"/>
    <property type="molecule type" value="Genomic_DNA"/>
</dbReference>
<dbReference type="OrthoDB" id="9764248at2"/>
<dbReference type="Proteomes" id="UP000249522">
    <property type="component" value="Unassembled WGS sequence"/>
</dbReference>
<name>A0A2W1LDW3_9BACL</name>
<keyword evidence="3 6" id="KW-0479">Metal-binding</keyword>
<dbReference type="CDD" id="cd11067">
    <property type="entry name" value="CYP152"/>
    <property type="match status" value="1"/>
</dbReference>
<gene>
    <name evidence="7" type="ORF">DNH61_04925</name>
</gene>
<evidence type="ECO:0000256" key="2">
    <source>
        <dbReference type="ARBA" id="ARBA00022617"/>
    </source>
</evidence>
<evidence type="ECO:0000256" key="5">
    <source>
        <dbReference type="ARBA" id="ARBA00023004"/>
    </source>
</evidence>
<dbReference type="AlphaFoldDB" id="A0A2W1LDW3"/>
<proteinExistence type="inferred from homology"/>
<protein>
    <submittedName>
        <fullName evidence="7">Cytochrome P450</fullName>
    </submittedName>
</protein>
<dbReference type="Gene3D" id="1.10.630.10">
    <property type="entry name" value="Cytochrome P450"/>
    <property type="match status" value="1"/>
</dbReference>